<evidence type="ECO:0000313" key="3">
    <source>
        <dbReference type="Proteomes" id="UP000248014"/>
    </source>
</evidence>
<keyword evidence="1" id="KW-1133">Transmembrane helix</keyword>
<accession>A0A2V3VAL8</accession>
<comment type="caution">
    <text evidence="2">The sequence shown here is derived from an EMBL/GenBank/DDBJ whole genome shotgun (WGS) entry which is preliminary data.</text>
</comment>
<keyword evidence="3" id="KW-1185">Reference proteome</keyword>
<feature type="transmembrane region" description="Helical" evidence="1">
    <location>
        <begin position="38"/>
        <end position="61"/>
    </location>
</feature>
<evidence type="ECO:0000313" key="2">
    <source>
        <dbReference type="EMBL" id="PXW78184.1"/>
    </source>
</evidence>
<name>A0A2V3VAL8_9SPHN</name>
<gene>
    <name evidence="2" type="ORF">C7451_103292</name>
</gene>
<dbReference type="RefSeq" id="WP_110297970.1">
    <property type="nucleotide sequence ID" value="NZ_QJJM01000003.1"/>
</dbReference>
<organism evidence="2 3">
    <name type="scientific">Blastomonas natatoria</name>
    <dbReference type="NCBI Taxonomy" id="34015"/>
    <lineage>
        <taxon>Bacteria</taxon>
        <taxon>Pseudomonadati</taxon>
        <taxon>Pseudomonadota</taxon>
        <taxon>Alphaproteobacteria</taxon>
        <taxon>Sphingomonadales</taxon>
        <taxon>Sphingomonadaceae</taxon>
        <taxon>Blastomonas</taxon>
    </lineage>
</organism>
<evidence type="ECO:0000256" key="1">
    <source>
        <dbReference type="SAM" id="Phobius"/>
    </source>
</evidence>
<reference evidence="2 3" key="1">
    <citation type="submission" date="2018-05" db="EMBL/GenBank/DDBJ databases">
        <title>Genomic Encyclopedia of Type Strains, Phase IV (KMG-IV): sequencing the most valuable type-strain genomes for metagenomic binning, comparative biology and taxonomic classification.</title>
        <authorList>
            <person name="Goeker M."/>
        </authorList>
    </citation>
    <scope>NUCLEOTIDE SEQUENCE [LARGE SCALE GENOMIC DNA]</scope>
    <source>
        <strain evidence="2 3">DSM 3183</strain>
    </source>
</reference>
<protein>
    <submittedName>
        <fullName evidence="2">Uncharacterized protein</fullName>
    </submittedName>
</protein>
<sequence length="181" mass="20392">MTNNQRTASGLRYIALPNTTLIERIVFSAIRRWRWTGILAATALAAGSLTCSVILATWLFAEDPVRSGYIGFLFTIPPIMFLLWQAATIELRSAPAWMIRAALATATDDERAFLFESLLQLAMSEWRQDPITCAALFDLFRQARLSFGDRVRGKRERLLADRDKQVDVLRNLASITNGDPQ</sequence>
<feature type="transmembrane region" description="Helical" evidence="1">
    <location>
        <begin position="67"/>
        <end position="84"/>
    </location>
</feature>
<dbReference type="AlphaFoldDB" id="A0A2V3VAL8"/>
<dbReference type="OrthoDB" id="7594051at2"/>
<dbReference type="Proteomes" id="UP000248014">
    <property type="component" value="Unassembled WGS sequence"/>
</dbReference>
<dbReference type="EMBL" id="QJJM01000003">
    <property type="protein sequence ID" value="PXW78184.1"/>
    <property type="molecule type" value="Genomic_DNA"/>
</dbReference>
<keyword evidence="1" id="KW-0812">Transmembrane</keyword>
<keyword evidence="1" id="KW-0472">Membrane</keyword>
<proteinExistence type="predicted"/>